<evidence type="ECO:0000313" key="9">
    <source>
        <dbReference type="EMBL" id="KAK8959221.1"/>
    </source>
</evidence>
<keyword evidence="4" id="KW-0808">Transferase</keyword>
<name>A0ABR2M5I4_9ASPA</name>
<evidence type="ECO:0000313" key="10">
    <source>
        <dbReference type="Proteomes" id="UP001412067"/>
    </source>
</evidence>
<comment type="caution">
    <text evidence="9">The sequence shown here is derived from an EMBL/GenBank/DDBJ whole genome shotgun (WGS) entry which is preliminary data.</text>
</comment>
<reference evidence="9 10" key="1">
    <citation type="journal article" date="2022" name="Nat. Plants">
        <title>Genomes of leafy and leafless Platanthera orchids illuminate the evolution of mycoheterotrophy.</title>
        <authorList>
            <person name="Li M.H."/>
            <person name="Liu K.W."/>
            <person name="Li Z."/>
            <person name="Lu H.C."/>
            <person name="Ye Q.L."/>
            <person name="Zhang D."/>
            <person name="Wang J.Y."/>
            <person name="Li Y.F."/>
            <person name="Zhong Z.M."/>
            <person name="Liu X."/>
            <person name="Yu X."/>
            <person name="Liu D.K."/>
            <person name="Tu X.D."/>
            <person name="Liu B."/>
            <person name="Hao Y."/>
            <person name="Liao X.Y."/>
            <person name="Jiang Y.T."/>
            <person name="Sun W.H."/>
            <person name="Chen J."/>
            <person name="Chen Y.Q."/>
            <person name="Ai Y."/>
            <person name="Zhai J.W."/>
            <person name="Wu S.S."/>
            <person name="Zhou Z."/>
            <person name="Hsiao Y.Y."/>
            <person name="Wu W.L."/>
            <person name="Chen Y.Y."/>
            <person name="Lin Y.F."/>
            <person name="Hsu J.L."/>
            <person name="Li C.Y."/>
            <person name="Wang Z.W."/>
            <person name="Zhao X."/>
            <person name="Zhong W.Y."/>
            <person name="Ma X.K."/>
            <person name="Ma L."/>
            <person name="Huang J."/>
            <person name="Chen G.Z."/>
            <person name="Huang M.Z."/>
            <person name="Huang L."/>
            <person name="Peng D.H."/>
            <person name="Luo Y.B."/>
            <person name="Zou S.Q."/>
            <person name="Chen S.P."/>
            <person name="Lan S."/>
            <person name="Tsai W.C."/>
            <person name="Van de Peer Y."/>
            <person name="Liu Z.J."/>
        </authorList>
    </citation>
    <scope>NUCLEOTIDE SEQUENCE [LARGE SCALE GENOMIC DNA]</scope>
    <source>
        <strain evidence="9">Lor288</strain>
    </source>
</reference>
<evidence type="ECO:0000256" key="3">
    <source>
        <dbReference type="ARBA" id="ARBA00012483"/>
    </source>
</evidence>
<dbReference type="SUPFAM" id="SSF57850">
    <property type="entry name" value="RING/U-box"/>
    <property type="match status" value="1"/>
</dbReference>
<dbReference type="InterPro" id="IPR013083">
    <property type="entry name" value="Znf_RING/FYVE/PHD"/>
</dbReference>
<dbReference type="InterPro" id="IPR044600">
    <property type="entry name" value="ATL1/ATL16-like"/>
</dbReference>
<gene>
    <name evidence="9" type="primary">ATL54</name>
    <name evidence="9" type="ORF">KSP40_PGU003401</name>
</gene>
<accession>A0ABR2M5I4</accession>
<evidence type="ECO:0000256" key="1">
    <source>
        <dbReference type="ARBA" id="ARBA00000900"/>
    </source>
</evidence>
<comment type="pathway">
    <text evidence="2">Protein modification; protein ubiquitination.</text>
</comment>
<keyword evidence="8" id="KW-0862">Zinc</keyword>
<protein>
    <recommendedName>
        <fullName evidence="3">RING-type E3 ubiquitin transferase</fullName>
        <ecNumber evidence="3">2.3.2.27</ecNumber>
    </recommendedName>
</protein>
<evidence type="ECO:0000256" key="5">
    <source>
        <dbReference type="ARBA" id="ARBA00022723"/>
    </source>
</evidence>
<keyword evidence="10" id="KW-1185">Reference proteome</keyword>
<evidence type="ECO:0000256" key="2">
    <source>
        <dbReference type="ARBA" id="ARBA00004906"/>
    </source>
</evidence>
<dbReference type="EC" id="2.3.2.27" evidence="3"/>
<dbReference type="PANTHER" id="PTHR46913:SF19">
    <property type="entry name" value="RING-TYPE E3 UBIQUITIN TRANSFERASE"/>
    <property type="match status" value="1"/>
</dbReference>
<evidence type="ECO:0000256" key="8">
    <source>
        <dbReference type="ARBA" id="ARBA00022833"/>
    </source>
</evidence>
<comment type="catalytic activity">
    <reaction evidence="1">
        <text>S-ubiquitinyl-[E2 ubiquitin-conjugating enzyme]-L-cysteine + [acceptor protein]-L-lysine = [E2 ubiquitin-conjugating enzyme]-L-cysteine + N(6)-ubiquitinyl-[acceptor protein]-L-lysine.</text>
        <dbReference type="EC" id="2.3.2.27"/>
    </reaction>
</comment>
<dbReference type="Proteomes" id="UP001412067">
    <property type="component" value="Unassembled WGS sequence"/>
</dbReference>
<dbReference type="EMBL" id="JBBWWR010000012">
    <property type="protein sequence ID" value="KAK8959221.1"/>
    <property type="molecule type" value="Genomic_DNA"/>
</dbReference>
<dbReference type="Gene3D" id="3.30.40.10">
    <property type="entry name" value="Zinc/RING finger domain, C3HC4 (zinc finger)"/>
    <property type="match status" value="1"/>
</dbReference>
<keyword evidence="5" id="KW-0479">Metal-binding</keyword>
<proteinExistence type="predicted"/>
<keyword evidence="6" id="KW-0863">Zinc-finger</keyword>
<evidence type="ECO:0000256" key="7">
    <source>
        <dbReference type="ARBA" id="ARBA00022786"/>
    </source>
</evidence>
<keyword evidence="7" id="KW-0833">Ubl conjugation pathway</keyword>
<organism evidence="9 10">
    <name type="scientific">Platanthera guangdongensis</name>
    <dbReference type="NCBI Taxonomy" id="2320717"/>
    <lineage>
        <taxon>Eukaryota</taxon>
        <taxon>Viridiplantae</taxon>
        <taxon>Streptophyta</taxon>
        <taxon>Embryophyta</taxon>
        <taxon>Tracheophyta</taxon>
        <taxon>Spermatophyta</taxon>
        <taxon>Magnoliopsida</taxon>
        <taxon>Liliopsida</taxon>
        <taxon>Asparagales</taxon>
        <taxon>Orchidaceae</taxon>
        <taxon>Orchidoideae</taxon>
        <taxon>Orchideae</taxon>
        <taxon>Orchidinae</taxon>
        <taxon>Platanthera</taxon>
    </lineage>
</organism>
<dbReference type="PANTHER" id="PTHR46913">
    <property type="entry name" value="RING-H2 FINGER PROTEIN ATL16"/>
    <property type="match status" value="1"/>
</dbReference>
<evidence type="ECO:0000256" key="6">
    <source>
        <dbReference type="ARBA" id="ARBA00022771"/>
    </source>
</evidence>
<sequence length="200" mass="21895">MGMFHPRLLGLAVRDLLPPLFSALGGPNNVPSLRSGRGTRVPINLASLLQALSDSGSIDEDETGGDFPPGGEIDHHIWYIRTQGLDDSTISSITSWVYKSVDSLIDGIDYSVGLREFHDGELVRLLPKCSRTFHLPCINMWHRSHVNCPLYRSLVLPLATIVVPEPSSSSSPLITVISMPVKSEISFPTTLKNPQIEALQ</sequence>
<evidence type="ECO:0000256" key="4">
    <source>
        <dbReference type="ARBA" id="ARBA00022679"/>
    </source>
</evidence>